<name>A0A430B0N6_9ENTE</name>
<keyword evidence="2" id="KW-1185">Reference proteome</keyword>
<dbReference type="OrthoDB" id="652307at2"/>
<sequence length="150" mass="17182">MKELILDCHTSGVRLFNQTGDTCFTVTNDKALPTRQQWSIYDTSHRRIGTIKKIRNHFGLYHLPKFLVHVEGYQDVWVQKEMSELKSVFSMTGEAVAIEGWLSDTFKLLKGELPIADITKSKHTYKITVVEEKHLNLVVCLMVCLSLVLS</sequence>
<dbReference type="EMBL" id="NGKC01000002">
    <property type="protein sequence ID" value="RSU13782.1"/>
    <property type="molecule type" value="Genomic_DNA"/>
</dbReference>
<reference evidence="1 2" key="1">
    <citation type="submission" date="2017-05" db="EMBL/GenBank/DDBJ databases">
        <title>Vagococcus spp. assemblies.</title>
        <authorList>
            <person name="Gulvik C.A."/>
        </authorList>
    </citation>
    <scope>NUCLEOTIDE SEQUENCE [LARGE SCALE GENOMIC DNA]</scope>
    <source>
        <strain evidence="1 2">LMG 24798</strain>
    </source>
</reference>
<proteinExistence type="predicted"/>
<dbReference type="InterPro" id="IPR025659">
    <property type="entry name" value="Tubby-like_C"/>
</dbReference>
<organism evidence="1 2">
    <name type="scientific">Vagococcus acidifermentans</name>
    <dbReference type="NCBI Taxonomy" id="564710"/>
    <lineage>
        <taxon>Bacteria</taxon>
        <taxon>Bacillati</taxon>
        <taxon>Bacillota</taxon>
        <taxon>Bacilli</taxon>
        <taxon>Lactobacillales</taxon>
        <taxon>Enterococcaceae</taxon>
        <taxon>Vagococcus</taxon>
    </lineage>
</organism>
<protein>
    <submittedName>
        <fullName evidence="1">Uncharacterized protein</fullName>
    </submittedName>
</protein>
<dbReference type="Proteomes" id="UP000286773">
    <property type="component" value="Unassembled WGS sequence"/>
</dbReference>
<comment type="caution">
    <text evidence="1">The sequence shown here is derived from an EMBL/GenBank/DDBJ whole genome shotgun (WGS) entry which is preliminary data.</text>
</comment>
<dbReference type="RefSeq" id="WP_126812068.1">
    <property type="nucleotide sequence ID" value="NZ_NGKC01000002.1"/>
</dbReference>
<accession>A0A430B0N6</accession>
<dbReference type="Pfam" id="PF04525">
    <property type="entry name" value="LOR"/>
    <property type="match status" value="1"/>
</dbReference>
<dbReference type="AlphaFoldDB" id="A0A430B0N6"/>
<evidence type="ECO:0000313" key="1">
    <source>
        <dbReference type="EMBL" id="RSU13782.1"/>
    </source>
</evidence>
<gene>
    <name evidence="1" type="ORF">CBF27_02460</name>
</gene>
<dbReference type="InterPro" id="IPR007612">
    <property type="entry name" value="LOR"/>
</dbReference>
<dbReference type="SUPFAM" id="SSF54518">
    <property type="entry name" value="Tubby C-terminal domain-like"/>
    <property type="match status" value="1"/>
</dbReference>
<evidence type="ECO:0000313" key="2">
    <source>
        <dbReference type="Proteomes" id="UP000286773"/>
    </source>
</evidence>